<feature type="transmembrane region" description="Helical" evidence="12">
    <location>
        <begin position="306"/>
        <end position="328"/>
    </location>
</feature>
<comment type="subcellular location">
    <subcellularLocation>
        <location evidence="2">Cytoplasmic vesicle membrane</location>
    </subcellularLocation>
    <subcellularLocation>
        <location evidence="3">Endomembrane system</location>
        <topology evidence="3">Peripheral membrane protein</topology>
    </subcellularLocation>
    <subcellularLocation>
        <location evidence="1">Membrane</location>
        <topology evidence="1">Multi-pass membrane protein</topology>
    </subcellularLocation>
    <subcellularLocation>
        <location evidence="11">Synapse</location>
    </subcellularLocation>
</comment>
<keyword evidence="6" id="KW-0732">Signal</keyword>
<evidence type="ECO:0000256" key="10">
    <source>
        <dbReference type="ARBA" id="ARBA00023329"/>
    </source>
</evidence>
<evidence type="ECO:0000256" key="5">
    <source>
        <dbReference type="ARBA" id="ARBA00022692"/>
    </source>
</evidence>
<dbReference type="Gene3D" id="1.10.472.80">
    <property type="entry name" value="Ypt/Rab-GAP domain of gyp1p, domain 3"/>
    <property type="match status" value="1"/>
</dbReference>
<dbReference type="Proteomes" id="UP000663852">
    <property type="component" value="Unassembled WGS sequence"/>
</dbReference>
<dbReference type="Pfam" id="PF00566">
    <property type="entry name" value="RabGAP-TBC"/>
    <property type="match status" value="1"/>
</dbReference>
<evidence type="ECO:0000256" key="9">
    <source>
        <dbReference type="ARBA" id="ARBA00023136"/>
    </source>
</evidence>
<dbReference type="Pfam" id="PF02990">
    <property type="entry name" value="EMP70"/>
    <property type="match status" value="1"/>
</dbReference>
<dbReference type="GO" id="GO:0030659">
    <property type="term" value="C:cytoplasmic vesicle membrane"/>
    <property type="evidence" value="ECO:0007669"/>
    <property type="project" value="UniProtKB-SubCell"/>
</dbReference>
<evidence type="ECO:0008006" key="17">
    <source>
        <dbReference type="Google" id="ProtNLM"/>
    </source>
</evidence>
<dbReference type="InterPro" id="IPR000195">
    <property type="entry name" value="Rab-GAP-TBC_dom"/>
</dbReference>
<dbReference type="InterPro" id="IPR004240">
    <property type="entry name" value="EMP70"/>
</dbReference>
<dbReference type="PROSITE" id="PS50086">
    <property type="entry name" value="TBC_RABGAP"/>
    <property type="match status" value="1"/>
</dbReference>
<sequence length="1280" mass="147969">MPLIVNSANRFVFVLIAFFAFNSAFYLPGLAPNVYCRQSVADSKCKTRVDVFVNRLDSVESILPYEYSYFDFCTVDDEPSPVENLGQVLFGERIRPSPYKFDFLKPIECKLACKKKYSTNDEQSQKLLKRLMKGMTLNYQQHWIVDNMPVTLCYKNAEEKEFCSRGFPIGCYVTKRGQSKESCSIRDGKNDTFYVFNHLDFEISYHSGQGESWGTTFGDEGGRIIAAKVQVSRLVEEYYEDISILIFSLNSDTCTRGIDPVIFQSTTTNIEIPYTYSVKFKRNNDIRWASRWDYILKSLPQTRIQWFSIFNSLVIVLFLSGMVAMILLRTLFKDIARYNQMIETINEDDAQEEFGWKLVHGDIFRSPPHGLLLAVLIGNGMQIAIMSLITLVFACLGFLSPARRGALMTCAIVCYVLLGTPAGYTSARLYRLFGGENRKKNVVMTAVACPGVIFGIFFVLNLVLWANGSSAAIPFTTFLALLALWFCVSTPLVFFGAFLGFRSPTLRHPIRTNQIPRQIPEQTLYTKPLTGILMGGVLPFGCIFIQLFFILNSIWAHQYYYFFGFLLVVYIIMILTCSETTILLCYFHLCAEDYNWWWRSFFTSGFTAVYFFLYSIYYFTTKLEISEGTSTFLYFGYTLMLTFIMFLFTDFMLPTVPTLTSICEDALISAKIEKHDLKPMNCQLINEEYLNRTSSNCDQTFDTSALYCPTANLKNLFRISHLNVSHPSRASLWFHLLRQDQARNRNKFQQAVERYPEDVRNMFGRRNDISVRTPPCVDPNHLPYYHLNRRGQHAVTRILCVFAYYHPDITWAPLLAPMTALFLHYMTEIDAYESLLILSSTDYKIITQTEIQFQSFTLSFRSILRRHCRTTYETLTKQSQDPSIFDEWLWIIFEYLPFQYLIPVIDCLLIEDVKILMRIGMALFHFYAKYGLNQQITSAKPRRRESLFRRSKFGRASGRLQNQTSPSSTRSTATMFDNLTAYVQHFDVPLEKFFKHAFAIHHLQRKEVFRAIEPNSHRLRISASNLIKKIAMSPAVIKKKLHIVEEEKIKLDRRRVMPNLRRSSSAGNNLTVTTTLMAKPIITRPVHHQNSMPIIMVREFDTTTASHSDFAYLWSLIPKRLSDFQPERIYSSNIHGRRLRTLYDHVEYHECCLIIIRNEKQEVFGGFCSGQLANRAKTRAWFGTGESFLFTIKPERQTFKWIGYSAASKGNTQPYEDYFIYADDERLQMGGSKEPLNIGLSIRQDLNEGTTKACDTYASKPLSSVENFQIMEIEVFGFAR</sequence>
<evidence type="ECO:0000313" key="15">
    <source>
        <dbReference type="EMBL" id="CAF0949477.1"/>
    </source>
</evidence>
<evidence type="ECO:0000256" key="3">
    <source>
        <dbReference type="ARBA" id="ARBA00004184"/>
    </source>
</evidence>
<reference evidence="15" key="1">
    <citation type="submission" date="2021-02" db="EMBL/GenBank/DDBJ databases">
        <authorList>
            <person name="Nowell W R."/>
        </authorList>
    </citation>
    <scope>NUCLEOTIDE SEQUENCE</scope>
</reference>
<feature type="domain" description="TLDc" evidence="14">
    <location>
        <begin position="1103"/>
        <end position="1279"/>
    </location>
</feature>
<keyword evidence="9 12" id="KW-0472">Membrane</keyword>
<comment type="similarity">
    <text evidence="4">Belongs to the nonaspanin (TM9SF) (TC 9.A.2) family.</text>
</comment>
<keyword evidence="5 12" id="KW-0812">Transmembrane</keyword>
<dbReference type="PANTHER" id="PTHR10766:SF111">
    <property type="entry name" value="TRANSMEMBRANE 9 SUPERFAMILY MEMBER 2"/>
    <property type="match status" value="1"/>
</dbReference>
<dbReference type="SMART" id="SM00164">
    <property type="entry name" value="TBC"/>
    <property type="match status" value="1"/>
</dbReference>
<feature type="transmembrane region" description="Helical" evidence="12">
    <location>
        <begin position="632"/>
        <end position="653"/>
    </location>
</feature>
<feature type="transmembrane region" description="Helical" evidence="12">
    <location>
        <begin position="532"/>
        <end position="555"/>
    </location>
</feature>
<keyword evidence="7 12" id="KW-1133">Transmembrane helix</keyword>
<protein>
    <recommendedName>
        <fullName evidence="17">Transmembrane 9 superfamily member</fullName>
    </recommendedName>
</protein>
<evidence type="ECO:0000256" key="11">
    <source>
        <dbReference type="ARBA" id="ARBA00034103"/>
    </source>
</evidence>
<proteinExistence type="inferred from homology"/>
<evidence type="ECO:0000256" key="7">
    <source>
        <dbReference type="ARBA" id="ARBA00022989"/>
    </source>
</evidence>
<gene>
    <name evidence="15" type="ORF">EDS130_LOCUS12257</name>
</gene>
<evidence type="ECO:0000256" key="8">
    <source>
        <dbReference type="ARBA" id="ARBA00023018"/>
    </source>
</evidence>
<evidence type="ECO:0000256" key="4">
    <source>
        <dbReference type="ARBA" id="ARBA00005227"/>
    </source>
</evidence>
<evidence type="ECO:0000259" key="14">
    <source>
        <dbReference type="PROSITE" id="PS51886"/>
    </source>
</evidence>
<dbReference type="GO" id="GO:0072657">
    <property type="term" value="P:protein localization to membrane"/>
    <property type="evidence" value="ECO:0007669"/>
    <property type="project" value="TreeGrafter"/>
</dbReference>
<keyword evidence="8" id="KW-0770">Synapse</keyword>
<dbReference type="SMART" id="SM00584">
    <property type="entry name" value="TLDc"/>
    <property type="match status" value="1"/>
</dbReference>
<organism evidence="15 16">
    <name type="scientific">Adineta ricciae</name>
    <name type="common">Rotifer</name>
    <dbReference type="NCBI Taxonomy" id="249248"/>
    <lineage>
        <taxon>Eukaryota</taxon>
        <taxon>Metazoa</taxon>
        <taxon>Spiralia</taxon>
        <taxon>Gnathifera</taxon>
        <taxon>Rotifera</taxon>
        <taxon>Eurotatoria</taxon>
        <taxon>Bdelloidea</taxon>
        <taxon>Adinetida</taxon>
        <taxon>Adinetidae</taxon>
        <taxon>Adineta</taxon>
    </lineage>
</organism>
<dbReference type="PANTHER" id="PTHR10766">
    <property type="entry name" value="TRANSMEMBRANE 9 SUPERFAMILY PROTEIN"/>
    <property type="match status" value="1"/>
</dbReference>
<feature type="transmembrane region" description="Helical" evidence="12">
    <location>
        <begin position="601"/>
        <end position="620"/>
    </location>
</feature>
<dbReference type="Pfam" id="PF07534">
    <property type="entry name" value="TLD"/>
    <property type="match status" value="1"/>
</dbReference>
<dbReference type="OrthoDB" id="1666796at2759"/>
<feature type="transmembrane region" description="Helical" evidence="12">
    <location>
        <begin position="371"/>
        <end position="399"/>
    </location>
</feature>
<name>A0A814D509_ADIRI</name>
<feature type="transmembrane region" description="Helical" evidence="12">
    <location>
        <begin position="442"/>
        <end position="466"/>
    </location>
</feature>
<dbReference type="GO" id="GO:0045202">
    <property type="term" value="C:synapse"/>
    <property type="evidence" value="ECO:0007669"/>
    <property type="project" value="UniProtKB-SubCell"/>
</dbReference>
<evidence type="ECO:0000256" key="1">
    <source>
        <dbReference type="ARBA" id="ARBA00004141"/>
    </source>
</evidence>
<dbReference type="PROSITE" id="PS51886">
    <property type="entry name" value="TLDC"/>
    <property type="match status" value="1"/>
</dbReference>
<feature type="transmembrane region" description="Helical" evidence="12">
    <location>
        <begin position="405"/>
        <end position="430"/>
    </location>
</feature>
<dbReference type="SUPFAM" id="SSF47923">
    <property type="entry name" value="Ypt/Rab-GAP domain of gyp1p"/>
    <property type="match status" value="1"/>
</dbReference>
<dbReference type="InterPro" id="IPR035969">
    <property type="entry name" value="Rab-GAP_TBC_sf"/>
</dbReference>
<dbReference type="EMBL" id="CAJNOJ010000046">
    <property type="protein sequence ID" value="CAF0949477.1"/>
    <property type="molecule type" value="Genomic_DNA"/>
</dbReference>
<dbReference type="AlphaFoldDB" id="A0A814D509"/>
<evidence type="ECO:0000259" key="13">
    <source>
        <dbReference type="PROSITE" id="PS50086"/>
    </source>
</evidence>
<feature type="domain" description="Rab-GAP TBC" evidence="13">
    <location>
        <begin position="723"/>
        <end position="912"/>
    </location>
</feature>
<dbReference type="InterPro" id="IPR006571">
    <property type="entry name" value="TLDc_dom"/>
</dbReference>
<comment type="caution">
    <text evidence="15">The sequence shown here is derived from an EMBL/GenBank/DDBJ whole genome shotgun (WGS) entry which is preliminary data.</text>
</comment>
<feature type="transmembrane region" description="Helical" evidence="12">
    <location>
        <begin position="561"/>
        <end position="589"/>
    </location>
</feature>
<evidence type="ECO:0000256" key="2">
    <source>
        <dbReference type="ARBA" id="ARBA00004156"/>
    </source>
</evidence>
<feature type="transmembrane region" description="Helical" evidence="12">
    <location>
        <begin position="12"/>
        <end position="31"/>
    </location>
</feature>
<evidence type="ECO:0000256" key="12">
    <source>
        <dbReference type="SAM" id="Phobius"/>
    </source>
</evidence>
<accession>A0A814D509</accession>
<keyword evidence="10" id="KW-0968">Cytoplasmic vesicle</keyword>
<evidence type="ECO:0000313" key="16">
    <source>
        <dbReference type="Proteomes" id="UP000663852"/>
    </source>
</evidence>
<evidence type="ECO:0000256" key="6">
    <source>
        <dbReference type="ARBA" id="ARBA00022729"/>
    </source>
</evidence>
<feature type="transmembrane region" description="Helical" evidence="12">
    <location>
        <begin position="478"/>
        <end position="501"/>
    </location>
</feature>
<dbReference type="GO" id="GO:0012505">
    <property type="term" value="C:endomembrane system"/>
    <property type="evidence" value="ECO:0007669"/>
    <property type="project" value="UniProtKB-SubCell"/>
</dbReference>